<name>A0A559MDZ9_9HELO</name>
<accession>A0A559MDZ9</accession>
<dbReference type="PANTHER" id="PTHR32470">
    <property type="entry name" value="ADH DEHYDROGENASE [UBIQUINONE] 1 ALPHA SUBCOMPLEX ASSEMBLY FACTOR 2"/>
    <property type="match status" value="1"/>
</dbReference>
<keyword evidence="3" id="KW-0830">Ubiquinone</keyword>
<dbReference type="Pfam" id="PF05071">
    <property type="entry name" value="NDUFA12"/>
    <property type="match status" value="1"/>
</dbReference>
<comment type="similarity">
    <text evidence="1">Belongs to the complex I NDUFA12 subunit family.</text>
</comment>
<evidence type="ECO:0000256" key="2">
    <source>
        <dbReference type="SAM" id="MobiDB-lite"/>
    </source>
</evidence>
<evidence type="ECO:0000256" key="1">
    <source>
        <dbReference type="ARBA" id="ARBA00007355"/>
    </source>
</evidence>
<reference evidence="3 4" key="1">
    <citation type="submission" date="2018-05" db="EMBL/GenBank/DDBJ databases">
        <title>Genome sequencing and assembly of the regulated plant pathogen Lachnellula willkommii and related sister species for the development of diagnostic species identification markers.</title>
        <authorList>
            <person name="Giroux E."/>
            <person name="Bilodeau G."/>
        </authorList>
    </citation>
    <scope>NUCLEOTIDE SEQUENCE [LARGE SCALE GENOMIC DNA]</scope>
    <source>
        <strain evidence="3 4">CBS 172.35</strain>
    </source>
</reference>
<dbReference type="GO" id="GO:0005739">
    <property type="term" value="C:mitochondrion"/>
    <property type="evidence" value="ECO:0007669"/>
    <property type="project" value="TreeGrafter"/>
</dbReference>
<dbReference type="GO" id="GO:0045271">
    <property type="term" value="C:respiratory chain complex I"/>
    <property type="evidence" value="ECO:0007669"/>
    <property type="project" value="InterPro"/>
</dbReference>
<dbReference type="GO" id="GO:0032981">
    <property type="term" value="P:mitochondrial respiratory chain complex I assembly"/>
    <property type="evidence" value="ECO:0007669"/>
    <property type="project" value="TreeGrafter"/>
</dbReference>
<dbReference type="InterPro" id="IPR007763">
    <property type="entry name" value="NDUFA12"/>
</dbReference>
<sequence length="231" mass="26469">MSSQKPLSPIKQAWYRWKSLRWVPGRKKFLVGLDLHGNTFWEFRDTLSSHQHRMRRIVQYPSSTQYSDVNIPPQWHQWLRHTRADAPSLTEQSQDLVRQRNLKVLAAAANARWAAKPSFLHAPGEARGQPLPTPAPGGRETHQGNTMPGKEEDAGETTREETGRAAKAEPPKQPEEPHEMQAPDGVRHRFDERPKQKGKEKDDPWKQVRGGPSEQWKPAQWDGRVAPAKRP</sequence>
<feature type="region of interest" description="Disordered" evidence="2">
    <location>
        <begin position="121"/>
        <end position="231"/>
    </location>
</feature>
<evidence type="ECO:0000313" key="3">
    <source>
        <dbReference type="EMBL" id="TVY91190.1"/>
    </source>
</evidence>
<protein>
    <submittedName>
        <fullName evidence="3">NADH-ubiquinone oxidoreductase assembly factor</fullName>
    </submittedName>
</protein>
<feature type="compositionally biased region" description="Basic and acidic residues" evidence="2">
    <location>
        <begin position="149"/>
        <end position="206"/>
    </location>
</feature>
<proteinExistence type="inferred from homology"/>
<gene>
    <name evidence="3" type="primary">N7BML</name>
    <name evidence="3" type="ORF">LAWI1_G003909</name>
</gene>
<dbReference type="InterPro" id="IPR052618">
    <property type="entry name" value="ComplexI_NDUFA12"/>
</dbReference>
<organism evidence="3 4">
    <name type="scientific">Lachnellula willkommii</name>
    <dbReference type="NCBI Taxonomy" id="215461"/>
    <lineage>
        <taxon>Eukaryota</taxon>
        <taxon>Fungi</taxon>
        <taxon>Dikarya</taxon>
        <taxon>Ascomycota</taxon>
        <taxon>Pezizomycotina</taxon>
        <taxon>Leotiomycetes</taxon>
        <taxon>Helotiales</taxon>
        <taxon>Lachnaceae</taxon>
        <taxon>Lachnellula</taxon>
    </lineage>
</organism>
<comment type="caution">
    <text evidence="3">The sequence shown here is derived from an EMBL/GenBank/DDBJ whole genome shotgun (WGS) entry which is preliminary data.</text>
</comment>
<evidence type="ECO:0000313" key="4">
    <source>
        <dbReference type="Proteomes" id="UP000315522"/>
    </source>
</evidence>
<dbReference type="PANTHER" id="PTHR32470:SF2">
    <property type="entry name" value="NADH DEHYDROGENASE [UBIQUINONE] 1 ALPHA SUBCOMPLEX ASSEMBLY FACTOR 2"/>
    <property type="match status" value="1"/>
</dbReference>
<dbReference type="AlphaFoldDB" id="A0A559MDZ9"/>
<dbReference type="EMBL" id="QGML01000620">
    <property type="protein sequence ID" value="TVY91190.1"/>
    <property type="molecule type" value="Genomic_DNA"/>
</dbReference>
<dbReference type="Proteomes" id="UP000315522">
    <property type="component" value="Unassembled WGS sequence"/>
</dbReference>
<keyword evidence="4" id="KW-1185">Reference proteome</keyword>